<evidence type="ECO:0000256" key="3">
    <source>
        <dbReference type="ARBA" id="ARBA00023295"/>
    </source>
</evidence>
<dbReference type="GO" id="GO:0005975">
    <property type="term" value="P:carbohydrate metabolic process"/>
    <property type="evidence" value="ECO:0007669"/>
    <property type="project" value="InterPro"/>
</dbReference>
<proteinExistence type="inferred from homology"/>
<reference evidence="5 6" key="1">
    <citation type="submission" date="2017-02" db="EMBL/GenBank/DDBJ databases">
        <authorList>
            <person name="Peterson S.W."/>
        </authorList>
    </citation>
    <scope>NUCLEOTIDE SEQUENCE [LARGE SCALE GENOMIC DNA]</scope>
    <source>
        <strain evidence="5 6">USBA 369</strain>
    </source>
</reference>
<dbReference type="SUPFAM" id="SSF51126">
    <property type="entry name" value="Pectin lyase-like"/>
    <property type="match status" value="1"/>
</dbReference>
<comment type="similarity">
    <text evidence="1 4">Belongs to the glycosyl hydrolase 28 family.</text>
</comment>
<evidence type="ECO:0000256" key="4">
    <source>
        <dbReference type="RuleBase" id="RU361169"/>
    </source>
</evidence>
<dbReference type="PANTHER" id="PTHR31339">
    <property type="entry name" value="PECTIN LYASE-RELATED"/>
    <property type="match status" value="1"/>
</dbReference>
<dbReference type="GO" id="GO:0004650">
    <property type="term" value="F:polygalacturonase activity"/>
    <property type="evidence" value="ECO:0007669"/>
    <property type="project" value="InterPro"/>
</dbReference>
<dbReference type="PANTHER" id="PTHR31339:SF9">
    <property type="entry name" value="PLASMIN AND FIBRONECTIN-BINDING PROTEIN A"/>
    <property type="match status" value="1"/>
</dbReference>
<keyword evidence="6" id="KW-1185">Reference proteome</keyword>
<keyword evidence="2 4" id="KW-0378">Hydrolase</keyword>
<name>A0A1T4RAP9_9HYPH</name>
<evidence type="ECO:0000313" key="5">
    <source>
        <dbReference type="EMBL" id="SKA12758.1"/>
    </source>
</evidence>
<dbReference type="InterPro" id="IPR011050">
    <property type="entry name" value="Pectin_lyase_fold/virulence"/>
</dbReference>
<dbReference type="InterPro" id="IPR000743">
    <property type="entry name" value="Glyco_hydro_28"/>
</dbReference>
<evidence type="ECO:0000256" key="2">
    <source>
        <dbReference type="ARBA" id="ARBA00022801"/>
    </source>
</evidence>
<sequence length="481" mass="51412">MSTHTVLVPAELGDRTEVIQAALDSGPRPCRVVLLPGRHLCGGLKLPSRTELHLSQGAELEFLSTYDAFAENTVGVIAEDSDRAMIVATDADEIAITGEGSILAGGDHYSEGDDADMGTRLPFAERPRVIVFEDCRDVRLEDFGVGRSPMWTLHLVNCEAVALRGIRVDNDRRMPNTDGIVIDGCRDVVIADCDIATADDGIVLKTSHRMEGTTASCQRITVRDCRIESLSCALKIGTETFGDVCDITFENCQIVRSNRALGIFSRDGGAIRRVRFSSIAVDCRETAAGYWGSGEALTINRLDRRPGDLPAGDISDVVVEDVSGCMQGALNLYSDPPGHITNVVLRRIALVQAAGPLGTALEVDLRPGPADLQGEVADTGRKNAWRKDADGRLIGLEPYPGGMPGLFARGVSELVVEDVEIVRPDPLPKGWNVDSAMLVDCLERLCAGAGTGSRGASRAGGGSDCLLPTTGLIDFQRGEEQ</sequence>
<dbReference type="OrthoDB" id="9795222at2"/>
<evidence type="ECO:0000256" key="1">
    <source>
        <dbReference type="ARBA" id="ARBA00008834"/>
    </source>
</evidence>
<dbReference type="STRING" id="1365950.SAMN05428963_106149"/>
<dbReference type="InterPro" id="IPR051801">
    <property type="entry name" value="GH28_Enzymes"/>
</dbReference>
<dbReference type="RefSeq" id="WP_078708391.1">
    <property type="nucleotide sequence ID" value="NZ_FUXL01000006.1"/>
</dbReference>
<evidence type="ECO:0000313" key="6">
    <source>
        <dbReference type="Proteomes" id="UP000190135"/>
    </source>
</evidence>
<dbReference type="InterPro" id="IPR006626">
    <property type="entry name" value="PbH1"/>
</dbReference>
<dbReference type="Pfam" id="PF00295">
    <property type="entry name" value="Glyco_hydro_28"/>
    <property type="match status" value="1"/>
</dbReference>
<dbReference type="Proteomes" id="UP000190135">
    <property type="component" value="Unassembled WGS sequence"/>
</dbReference>
<dbReference type="InterPro" id="IPR012334">
    <property type="entry name" value="Pectin_lyas_fold"/>
</dbReference>
<dbReference type="EMBL" id="FUXL01000006">
    <property type="protein sequence ID" value="SKA12758.1"/>
    <property type="molecule type" value="Genomic_DNA"/>
</dbReference>
<keyword evidence="3 4" id="KW-0326">Glycosidase</keyword>
<dbReference type="Gene3D" id="2.160.20.10">
    <property type="entry name" value="Single-stranded right-handed beta-helix, Pectin lyase-like"/>
    <property type="match status" value="1"/>
</dbReference>
<dbReference type="AlphaFoldDB" id="A0A1T4RAP9"/>
<gene>
    <name evidence="5" type="ORF">SAMN05428963_106149</name>
</gene>
<accession>A0A1T4RAP9</accession>
<dbReference type="SMART" id="SM00710">
    <property type="entry name" value="PbH1"/>
    <property type="match status" value="4"/>
</dbReference>
<organism evidence="5 6">
    <name type="scientific">Consotaella salsifontis</name>
    <dbReference type="NCBI Taxonomy" id="1365950"/>
    <lineage>
        <taxon>Bacteria</taxon>
        <taxon>Pseudomonadati</taxon>
        <taxon>Pseudomonadota</taxon>
        <taxon>Alphaproteobacteria</taxon>
        <taxon>Hyphomicrobiales</taxon>
        <taxon>Aurantimonadaceae</taxon>
        <taxon>Consotaella</taxon>
    </lineage>
</organism>
<protein>
    <submittedName>
        <fullName evidence="5">Polygalacturonase</fullName>
    </submittedName>
</protein>